<dbReference type="SUPFAM" id="SSF53955">
    <property type="entry name" value="Lysozyme-like"/>
    <property type="match status" value="1"/>
</dbReference>
<dbReference type="InterPro" id="IPR008258">
    <property type="entry name" value="Transglycosylase_SLT_dom_1"/>
</dbReference>
<dbReference type="CDD" id="cd13401">
    <property type="entry name" value="Slt70-like"/>
    <property type="match status" value="1"/>
</dbReference>
<evidence type="ECO:0000259" key="2">
    <source>
        <dbReference type="Pfam" id="PF01464"/>
    </source>
</evidence>
<dbReference type="InterPro" id="IPR011990">
    <property type="entry name" value="TPR-like_helical_dom_sf"/>
</dbReference>
<keyword evidence="1" id="KW-1133">Transmembrane helix</keyword>
<sequence length="806" mass="91476">MTPLRFEKSFRAPRAGIPAVFIILFFLLSFPGLAAAVGSTDPGDWSWEDLGEELSRDWLDAFNKVRVMDARGLVERGQRRHLREESLWNEIQADLLNHPVLSGRDSILYILTATSPAAFLSLLTAPDLLFTARQWDPRGLLAVPMAAWLLKEDRPDEALELLQQRVVPPEDRAYLDLLLVEVGDARRDSSGAGAIALRLANGKPRHPLWSDFAIRGAYQLFYHGQYEAAWTLLDRRRHKTGNETIRTLWLRWRIRKWAPQLLTDSKSKEILVALAKEDCNSHQINILCDTLERWLEDDWIPEREDREALVQLLLKGNRPLTLHRFLGLDAPADSSRNGVETALAVNHWAQTGSLDRALAWADEFLLAPNLIQKERVLLARARIHRRRGRLDEMSQDAWEIWESTQDPVYAGLALWELARETEDILGPHGALPIYRTLAGRSGSGRWARRGAVRVGVLWLAMGKAESALAWWDSLGLGLGGSEMRRPGEPALIKLEEEPERLAAGLYWRGRAYEEMGLKEEAVKTWQRIVRPEISGYHGCLATRAVRSLRERGSSQTLWDEWDLEVRNDKTAWSPSTWANAVLEPGPGPDDPKFWVGRAARWGIWNELRRSAWVAGERARTSWESLSGEIQSALLYISGEEFQGLRTAQRIGHDERRIRLSYPLLYAALLIDRPLSPFFLWAIMRQESAMDRFAVSRAGAVGLLQLMPTVAVEVGRRWGLPSGPLTRPECNIPLGVAHLLEAFEADLAIPEALAAYNAGLGPSRRWKAEVDGLDFYVERIGYGETRDYVRRVLRDHDLYRSLCHPEP</sequence>
<dbReference type="InterPro" id="IPR023346">
    <property type="entry name" value="Lysozyme-like_dom_sf"/>
</dbReference>
<feature type="domain" description="Transglycosylase SLT" evidence="2">
    <location>
        <begin position="675"/>
        <end position="772"/>
    </location>
</feature>
<name>A0A948RSQ7_UNCEI</name>
<dbReference type="Proteomes" id="UP000777784">
    <property type="component" value="Unassembled WGS sequence"/>
</dbReference>
<dbReference type="Gene3D" id="1.10.530.10">
    <property type="match status" value="1"/>
</dbReference>
<accession>A0A948RSQ7</accession>
<dbReference type="PANTHER" id="PTHR37423">
    <property type="entry name" value="SOLUBLE LYTIC MUREIN TRANSGLYCOSYLASE-RELATED"/>
    <property type="match status" value="1"/>
</dbReference>
<evidence type="ECO:0000313" key="3">
    <source>
        <dbReference type="EMBL" id="MBU2690305.1"/>
    </source>
</evidence>
<evidence type="ECO:0000256" key="1">
    <source>
        <dbReference type="SAM" id="Phobius"/>
    </source>
</evidence>
<proteinExistence type="predicted"/>
<gene>
    <name evidence="3" type="ORF">KJ970_05195</name>
</gene>
<protein>
    <submittedName>
        <fullName evidence="3">Lytic transglycosylase domain-containing protein</fullName>
    </submittedName>
</protein>
<comment type="caution">
    <text evidence="3">The sequence shown here is derived from an EMBL/GenBank/DDBJ whole genome shotgun (WGS) entry which is preliminary data.</text>
</comment>
<dbReference type="AlphaFoldDB" id="A0A948RSQ7"/>
<dbReference type="PANTHER" id="PTHR37423:SF2">
    <property type="entry name" value="MEMBRANE-BOUND LYTIC MUREIN TRANSGLYCOSYLASE C"/>
    <property type="match status" value="1"/>
</dbReference>
<dbReference type="EMBL" id="JAHJDP010000028">
    <property type="protein sequence ID" value="MBU2690305.1"/>
    <property type="molecule type" value="Genomic_DNA"/>
</dbReference>
<dbReference type="Gene3D" id="1.25.40.10">
    <property type="entry name" value="Tetratricopeptide repeat domain"/>
    <property type="match status" value="1"/>
</dbReference>
<dbReference type="Pfam" id="PF01464">
    <property type="entry name" value="SLT"/>
    <property type="match status" value="1"/>
</dbReference>
<keyword evidence="1" id="KW-0472">Membrane</keyword>
<reference evidence="3" key="1">
    <citation type="submission" date="2021-05" db="EMBL/GenBank/DDBJ databases">
        <title>Energy efficiency and biological interactions define the core microbiome of deep oligotrophic groundwater.</title>
        <authorList>
            <person name="Mehrshad M."/>
            <person name="Lopez-Fernandez M."/>
            <person name="Bell E."/>
            <person name="Bernier-Latmani R."/>
            <person name="Bertilsson S."/>
            <person name="Dopson M."/>
        </authorList>
    </citation>
    <scope>NUCLEOTIDE SEQUENCE</scope>
    <source>
        <strain evidence="3">Modern_marine.mb.64</strain>
    </source>
</reference>
<organism evidence="3 4">
    <name type="scientific">Eiseniibacteriota bacterium</name>
    <dbReference type="NCBI Taxonomy" id="2212470"/>
    <lineage>
        <taxon>Bacteria</taxon>
        <taxon>Candidatus Eiseniibacteriota</taxon>
    </lineage>
</organism>
<keyword evidence="1" id="KW-0812">Transmembrane</keyword>
<feature type="transmembrane region" description="Helical" evidence="1">
    <location>
        <begin position="107"/>
        <end position="130"/>
    </location>
</feature>
<evidence type="ECO:0000313" key="4">
    <source>
        <dbReference type="Proteomes" id="UP000777784"/>
    </source>
</evidence>